<dbReference type="PROSITE" id="PS51208">
    <property type="entry name" value="AUTOTRANSPORTER"/>
    <property type="match status" value="1"/>
</dbReference>
<dbReference type="RefSeq" id="WP_386755569.1">
    <property type="nucleotide sequence ID" value="NZ_JBHSNM010000005.1"/>
</dbReference>
<sequence length="2055" mass="203958">MIGNVSHTAARSSGTRTSRANAAPAVTPIVRAIRSAMAVSATVLALSAPGAFAGTPCSHAAQAATLLCNADFARADTVGATPVDLTWVADGDVPASVLPAAPEQGGLAWSVDAAHVATAAGIAPAEAFDDPAWIDQANADFSAFDWMSSGADIGAGSTFLTTSNASDISVRGVNPAVGLYLGDDAVSLDNSAGISASADADGASAYATGVRAFASVDDASIVNGGTISADATATGFLAYATGVFNQAVSGDASLVNDGTIAADAEGATWTFAFGVYNIASVYYDSSHVDNHGSISATANSGGIDYQRAWAAGVRVSSGYAFESYYNPQPSGHDDVLLTNSGDIHASASVDRSGSNALAWGAIAQALNADGTAAIENDGTIDAYARASATDGGVYAVFADALGAYATSIDGASSITNHGDILATTRVTGFGYARSIGAKTGYLSSSDASDGYIHNASHIGAYANTDAGYASAIGASTGELNGVGHALVDNAAGATITASADAAGYGEAKAMGISARSNDGADVNNDGVITAYARTGGIADGNEDSAAARGIFANAMHGGEAHVSNQGDVYATAVAGGADAEAFALATGIHVISYDTANVENAGDVVATAQSLGDAYAYGAISTGYHFGYLTNTVDGSLVASAVSLDGTALAVGAYAAGGDVASLANYGDISAAANSVNGDAQAYAAFVYGTFNGIGVLVNGGQLDASAVAGDGGAADATGAYVIANVASVFNDASSNAFATAGAGGTANARGARAYGMYSSVSNYGELRAIANAGEGGTADATGASSFGYYGANAYNAGDILAAATATHGVASATGSYSLGVIFSAYTTNAGSIQAIANGDQAQAMGVLNGSTYIGNAVTVNDGDITASAVGGLAPYGEAEAIAFGVYNFAQYYDSVVDNRGSVFASATATTPIDPTEGFLQAKAIGAMALNGYGIGDTLVTNSGEIGATAIVSTGYAVAWGAVVQSPGVYAGIAQVDNDGSIWSYAHVDVGMAIASGAYTLNLFGASEIVNHGDIVATADSESGIRDVSLNFSVAYGARSRSYYGAASVANYGHIEANASVYGGIAYSYGVVASGLETSVHNAAGADITAVVEAERFGGAFANGVTAGGMYGVDVTNDGTVTAYAMARGYPGSYGASGATGILATGSFMGDATVVNNGVVNAISLAEDASSMLGGGAGAAGIDAYGNAVAVVNAGDVNAIAQAEFGVVGASGINAHGKYSNDITNAAGASIFAYASAGTLPGDPDPAFAVAWGTQTWGSDVATTYNAGSIVAQAVATPDGSHGGGAAAYGSSVGHYSGITTSALVNLGDIEAIAQADFGYATAYGAFVHGLDAATLANDGSIRGSAIAEAGNAFAVGSHAYAFNASVTYNCDAYGCDWSNPMVTIEGGDASIDNAGDILATASATGGIGYTYGASTFAAFAAGISNTGHITAVTQADDALATAVFATSFYRDAGVVNDGDILAVADGTTSAAATGVRITATEGNASVANAGTITAAAYGSDAVATAVSLESGGINLLDNTGTIAAIGDGERIAIAAGTGSADLRNAGTVIGAIRAGDGDDRFANGAGAMWHAVGESDFGAGDDHILNLGTLFLDDAAIRLGGYASGNTFDNLGTIFVAGADNVIDMDNPFAVTNDGVISFVDGAADDVLSIVGDFAGEGAINVDVSGLDQAGDRVYVDGSVIEPTLQTINVNLLDLPGAAQFEVPLLQTTGTVDGEFVLGNVNYAPGGFLTMDFRLNQSADTVSLGVDVAGLNATGALASNIAPGVHSLVNAQVGTWRQRMGVVPTAMGEAGLAPWLRAFSDSGDVDPQRSANFGGDGAFGFHQSNHGWELGLETRPSAHLAIGALLGTSEGSQHIDGAGSDRFDGSSFGLYATWFADNGFYLDVSHRWTGVDARLRSAETTYETQASAQSTNVEAGLRAWSLGGFNVVPQLQYTHTRIADIDALSNGQAEFVNDGGTSSRARLGVAFDRTFQRGSFALTPYGALSVVHEFDGEYAQSINGGLLGTSSLDGTSAMVELGLGARRGGWSLSGGVNWTDGGALDSVAGGQVVVRYGW</sequence>
<evidence type="ECO:0000313" key="2">
    <source>
        <dbReference type="EMBL" id="MFC5571012.1"/>
    </source>
</evidence>
<proteinExistence type="predicted"/>
<dbReference type="SMART" id="SM00869">
    <property type="entry name" value="Autotransporter"/>
    <property type="match status" value="1"/>
</dbReference>
<accession>A0ABW0SPM4</accession>
<gene>
    <name evidence="2" type="ORF">ACFPN1_13175</name>
</gene>
<protein>
    <recommendedName>
        <fullName evidence="1">Autotransporter domain-containing protein</fullName>
    </recommendedName>
</protein>
<dbReference type="Proteomes" id="UP001596036">
    <property type="component" value="Unassembled WGS sequence"/>
</dbReference>
<dbReference type="Gene3D" id="2.40.128.130">
    <property type="entry name" value="Autotransporter beta-domain"/>
    <property type="match status" value="1"/>
</dbReference>
<dbReference type="SUPFAM" id="SSF103515">
    <property type="entry name" value="Autotransporter"/>
    <property type="match status" value="1"/>
</dbReference>
<reference evidence="3" key="1">
    <citation type="journal article" date="2019" name="Int. J. Syst. Evol. Microbiol.">
        <title>The Global Catalogue of Microorganisms (GCM) 10K type strain sequencing project: providing services to taxonomists for standard genome sequencing and annotation.</title>
        <authorList>
            <consortium name="The Broad Institute Genomics Platform"/>
            <consortium name="The Broad Institute Genome Sequencing Center for Infectious Disease"/>
            <person name="Wu L."/>
            <person name="Ma J."/>
        </authorList>
    </citation>
    <scope>NUCLEOTIDE SEQUENCE [LARGE SCALE GENOMIC DNA]</scope>
    <source>
        <strain evidence="3">KACC 11407</strain>
    </source>
</reference>
<keyword evidence="3" id="KW-1185">Reference proteome</keyword>
<dbReference type="InterPro" id="IPR036709">
    <property type="entry name" value="Autotransporte_beta_dom_sf"/>
</dbReference>
<evidence type="ECO:0000259" key="1">
    <source>
        <dbReference type="PROSITE" id="PS51208"/>
    </source>
</evidence>
<dbReference type="InterPro" id="IPR005546">
    <property type="entry name" value="Autotransporte_beta"/>
</dbReference>
<feature type="domain" description="Autotransporter" evidence="1">
    <location>
        <begin position="1788"/>
        <end position="2055"/>
    </location>
</feature>
<comment type="caution">
    <text evidence="2">The sequence shown here is derived from an EMBL/GenBank/DDBJ whole genome shotgun (WGS) entry which is preliminary data.</text>
</comment>
<organism evidence="2 3">
    <name type="scientific">Lysobacter yangpyeongensis</name>
    <dbReference type="NCBI Taxonomy" id="346182"/>
    <lineage>
        <taxon>Bacteria</taxon>
        <taxon>Pseudomonadati</taxon>
        <taxon>Pseudomonadota</taxon>
        <taxon>Gammaproteobacteria</taxon>
        <taxon>Lysobacterales</taxon>
        <taxon>Lysobacteraceae</taxon>
        <taxon>Lysobacter</taxon>
    </lineage>
</organism>
<dbReference type="EMBL" id="JBHSNM010000005">
    <property type="protein sequence ID" value="MFC5571012.1"/>
    <property type="molecule type" value="Genomic_DNA"/>
</dbReference>
<evidence type="ECO:0000313" key="3">
    <source>
        <dbReference type="Proteomes" id="UP001596036"/>
    </source>
</evidence>
<name>A0ABW0SPM4_9GAMM</name>